<dbReference type="Gene3D" id="3.40.50.300">
    <property type="entry name" value="P-loop containing nucleotide triphosphate hydrolases"/>
    <property type="match status" value="1"/>
</dbReference>
<keyword evidence="1 3" id="KW-0808">Transferase</keyword>
<accession>A0ABW4PT20</accession>
<sequence length="50" mass="5177">MHDLPSGGKSRTPQAVCTCRPGATVWLTGLPSAGKTTIARALADRLRAEG</sequence>
<evidence type="ECO:0000313" key="3">
    <source>
        <dbReference type="EMBL" id="MFD1833404.1"/>
    </source>
</evidence>
<dbReference type="GO" id="GO:0004020">
    <property type="term" value="F:adenylylsulfate kinase activity"/>
    <property type="evidence" value="ECO:0007669"/>
    <property type="project" value="UniProtKB-EC"/>
</dbReference>
<dbReference type="EMBL" id="JBHUFU010000035">
    <property type="protein sequence ID" value="MFD1833404.1"/>
    <property type="molecule type" value="Genomic_DNA"/>
</dbReference>
<reference evidence="4" key="1">
    <citation type="journal article" date="2019" name="Int. J. Syst. Evol. Microbiol.">
        <title>The Global Catalogue of Microorganisms (GCM) 10K type strain sequencing project: providing services to taxonomists for standard genome sequencing and annotation.</title>
        <authorList>
            <consortium name="The Broad Institute Genomics Platform"/>
            <consortium name="The Broad Institute Genome Sequencing Center for Infectious Disease"/>
            <person name="Wu L."/>
            <person name="Ma J."/>
        </authorList>
    </citation>
    <scope>NUCLEOTIDE SEQUENCE [LARGE SCALE GENOMIC DNA]</scope>
    <source>
        <strain evidence="4">CGMCC 4.7455</strain>
    </source>
</reference>
<dbReference type="InterPro" id="IPR027417">
    <property type="entry name" value="P-loop_NTPase"/>
</dbReference>
<proteinExistence type="predicted"/>
<name>A0ABW4PT20_9ACTN</name>
<dbReference type="Proteomes" id="UP001597365">
    <property type="component" value="Unassembled WGS sequence"/>
</dbReference>
<dbReference type="RefSeq" id="WP_380905236.1">
    <property type="nucleotide sequence ID" value="NZ_JBHUFU010000035.1"/>
</dbReference>
<evidence type="ECO:0000256" key="1">
    <source>
        <dbReference type="ARBA" id="ARBA00022679"/>
    </source>
</evidence>
<feature type="non-terminal residue" evidence="3">
    <location>
        <position position="50"/>
    </location>
</feature>
<organism evidence="3 4">
    <name type="scientific">Streptomyces desertarenae</name>
    <dbReference type="NCBI Taxonomy" id="2666184"/>
    <lineage>
        <taxon>Bacteria</taxon>
        <taxon>Bacillati</taxon>
        <taxon>Actinomycetota</taxon>
        <taxon>Actinomycetes</taxon>
        <taxon>Kitasatosporales</taxon>
        <taxon>Streptomycetaceae</taxon>
        <taxon>Streptomyces</taxon>
    </lineage>
</organism>
<protein>
    <submittedName>
        <fullName evidence="3">Adenylyl-sulfate kinase</fullName>
        <ecNumber evidence="3">2.7.1.25</ecNumber>
    </submittedName>
</protein>
<dbReference type="EC" id="2.7.1.25" evidence="3"/>
<evidence type="ECO:0000259" key="2">
    <source>
        <dbReference type="Pfam" id="PF01583"/>
    </source>
</evidence>
<dbReference type="Pfam" id="PF01583">
    <property type="entry name" value="APS_kinase"/>
    <property type="match status" value="1"/>
</dbReference>
<dbReference type="SUPFAM" id="SSF52540">
    <property type="entry name" value="P-loop containing nucleoside triphosphate hydrolases"/>
    <property type="match status" value="1"/>
</dbReference>
<feature type="domain" description="APS kinase" evidence="2">
    <location>
        <begin position="22"/>
        <end position="50"/>
    </location>
</feature>
<comment type="caution">
    <text evidence="3">The sequence shown here is derived from an EMBL/GenBank/DDBJ whole genome shotgun (WGS) entry which is preliminary data.</text>
</comment>
<keyword evidence="4" id="KW-1185">Reference proteome</keyword>
<evidence type="ECO:0000313" key="4">
    <source>
        <dbReference type="Proteomes" id="UP001597365"/>
    </source>
</evidence>
<dbReference type="InterPro" id="IPR059117">
    <property type="entry name" value="APS_kinase_dom"/>
</dbReference>
<keyword evidence="3" id="KW-0418">Kinase</keyword>
<gene>
    <name evidence="3" type="ORF">ACFSJS_27765</name>
</gene>